<dbReference type="NCBIfam" id="TIGR03126">
    <property type="entry name" value="one_C_fae"/>
    <property type="match status" value="1"/>
</dbReference>
<dbReference type="Gene3D" id="3.30.230.60">
    <property type="entry name" value="Formaldehyde-activating enzyme"/>
    <property type="match status" value="1"/>
</dbReference>
<reference evidence="8 9" key="1">
    <citation type="submission" date="2014-07" db="EMBL/GenBank/DDBJ databases">
        <title>Methanogenic archaea and the global carbon cycle.</title>
        <authorList>
            <person name="Henriksen J.R."/>
            <person name="Luke J."/>
            <person name="Reinhart S."/>
            <person name="Benedict M.N."/>
            <person name="Youngblut N.D."/>
            <person name="Metcalf M.E."/>
            <person name="Whitaker R.J."/>
            <person name="Metcalf W.W."/>
        </authorList>
    </citation>
    <scope>NUCLEOTIDE SEQUENCE [LARGE SCALE GENOMIC DNA]</scope>
    <source>
        <strain evidence="8 9">Wiesmoor</strain>
    </source>
</reference>
<comment type="catalytic activity">
    <reaction evidence="2">
        <text>5,6,7,8-tetrahydromethanopterin + formaldehyde = 5,10-methylenetetrahydromethanopterin + H2O</text>
        <dbReference type="Rhea" id="RHEA:24678"/>
        <dbReference type="ChEBI" id="CHEBI:15377"/>
        <dbReference type="ChEBI" id="CHEBI:16842"/>
        <dbReference type="ChEBI" id="CHEBI:57818"/>
        <dbReference type="ChEBI" id="CHEBI:58103"/>
        <dbReference type="EC" id="4.2.1.147"/>
    </reaction>
</comment>
<evidence type="ECO:0000256" key="6">
    <source>
        <dbReference type="ARBA" id="ARBA00072885"/>
    </source>
</evidence>
<evidence type="ECO:0000256" key="3">
    <source>
        <dbReference type="ARBA" id="ARBA00056998"/>
    </source>
</evidence>
<dbReference type="EMBL" id="CP009526">
    <property type="protein sequence ID" value="AKB51930.1"/>
    <property type="molecule type" value="Genomic_DNA"/>
</dbReference>
<evidence type="ECO:0000313" key="8">
    <source>
        <dbReference type="EMBL" id="AKB51930.1"/>
    </source>
</evidence>
<evidence type="ECO:0000256" key="5">
    <source>
        <dbReference type="ARBA" id="ARBA00067042"/>
    </source>
</evidence>
<accession>A0A0E3QP64</accession>
<protein>
    <recommendedName>
        <fullName evidence="6">5,6,7,8-tetrahydromethanopterin hydro-lyase</fullName>
        <ecNumber evidence="5">4.2.1.147</ecNumber>
    </recommendedName>
</protein>
<comment type="similarity">
    <text evidence="4">Belongs to the formaldehyde-activating enzyme family.</text>
</comment>
<evidence type="ECO:0000256" key="4">
    <source>
        <dbReference type="ARBA" id="ARBA00061519"/>
    </source>
</evidence>
<proteinExistence type="inferred from homology"/>
<dbReference type="HOGENOM" id="CLU_105382_0_0_2"/>
<dbReference type="KEGG" id="mbw:MSBRW_2677"/>
<dbReference type="GO" id="GO:0016840">
    <property type="term" value="F:carbon-nitrogen lyase activity"/>
    <property type="evidence" value="ECO:0007669"/>
    <property type="project" value="InterPro"/>
</dbReference>
<dbReference type="InterPro" id="IPR014826">
    <property type="entry name" value="HCHO-activating_enzyme"/>
</dbReference>
<evidence type="ECO:0000256" key="2">
    <source>
        <dbReference type="ARBA" id="ARBA00052457"/>
    </source>
</evidence>
<dbReference type="FunFam" id="3.30.230.60:FF:000001">
    <property type="entry name" value="5,6,7,8-tetrahydromethanopterin hydro-lyase"/>
    <property type="match status" value="1"/>
</dbReference>
<evidence type="ECO:0000313" key="9">
    <source>
        <dbReference type="Proteomes" id="UP000033038"/>
    </source>
</evidence>
<dbReference type="SUPFAM" id="SSF54211">
    <property type="entry name" value="Ribosomal protein S5 domain 2-like"/>
    <property type="match status" value="1"/>
</dbReference>
<dbReference type="AlphaFoldDB" id="A0A0E3QP64"/>
<dbReference type="InterPro" id="IPR037075">
    <property type="entry name" value="HCHO-activating_enzyme_sf"/>
</dbReference>
<dbReference type="InterPro" id="IPR020568">
    <property type="entry name" value="Ribosomal_Su5_D2-typ_SF"/>
</dbReference>
<evidence type="ECO:0000259" key="7">
    <source>
        <dbReference type="Pfam" id="PF08714"/>
    </source>
</evidence>
<organism evidence="8 9">
    <name type="scientific">Methanosarcina barkeri str. Wiesmoor</name>
    <dbReference type="NCBI Taxonomy" id="1434109"/>
    <lineage>
        <taxon>Archaea</taxon>
        <taxon>Methanobacteriati</taxon>
        <taxon>Methanobacteriota</taxon>
        <taxon>Stenosarchaea group</taxon>
        <taxon>Methanomicrobia</taxon>
        <taxon>Methanosarcinales</taxon>
        <taxon>Methanosarcinaceae</taxon>
        <taxon>Methanosarcina</taxon>
    </lineage>
</organism>
<dbReference type="GO" id="GO:0016051">
    <property type="term" value="P:carbohydrate biosynthetic process"/>
    <property type="evidence" value="ECO:0007669"/>
    <property type="project" value="InterPro"/>
</dbReference>
<dbReference type="Pfam" id="PF08714">
    <property type="entry name" value="Fae"/>
    <property type="match status" value="1"/>
</dbReference>
<dbReference type="PATRIC" id="fig|1434109.4.peg.3491"/>
<sequence length="183" mass="19730">MGIKFLFIKYAEVLNLVKNILKSMVGEALIGSGPEVAHIDLVIGPRGGSVEAAFMNSLAMPRQGHTPLLAVLEPNIQPKPTTLIVNKVTIKNVSQAALMFGPAQAAVAKAVMDSVADGVLPEEQADDIFIIVSVFIEWDAKDKDKVYEFNYEATKLAIARAMEGRPTVEEALAKKDSANHPFA</sequence>
<evidence type="ECO:0000256" key="1">
    <source>
        <dbReference type="ARBA" id="ARBA00023239"/>
    </source>
</evidence>
<keyword evidence="1" id="KW-0456">Lyase</keyword>
<comment type="function">
    <text evidence="3">Catalyzes the condensation of formaldehyde with tetrahydromethanopterin (H(4)MPT) to 5,10-methylenetetrahydromethanopterin.</text>
</comment>
<name>A0A0E3QP64_METBA</name>
<gene>
    <name evidence="8" type="ORF">MSBRW_2677</name>
</gene>
<dbReference type="EC" id="4.2.1.147" evidence="5"/>
<feature type="domain" description="Formaldehyde-activating enzyme" evidence="7">
    <location>
        <begin position="25"/>
        <end position="182"/>
    </location>
</feature>
<dbReference type="Proteomes" id="UP000033038">
    <property type="component" value="Chromosome"/>
</dbReference>